<dbReference type="PANTHER" id="PTHR33376">
    <property type="match status" value="1"/>
</dbReference>
<evidence type="ECO:0000256" key="1">
    <source>
        <dbReference type="ARBA" id="ARBA00022729"/>
    </source>
</evidence>
<keyword evidence="1 2" id="KW-0732">Signal</keyword>
<accession>A0A660C8P2</accession>
<dbReference type="NCBIfam" id="TIGR00787">
    <property type="entry name" value="dctP"/>
    <property type="match status" value="1"/>
</dbReference>
<organism evidence="3 4">
    <name type="scientific">Prauserella rugosa</name>
    <dbReference type="NCBI Taxonomy" id="43354"/>
    <lineage>
        <taxon>Bacteria</taxon>
        <taxon>Bacillati</taxon>
        <taxon>Actinomycetota</taxon>
        <taxon>Actinomycetes</taxon>
        <taxon>Pseudonocardiales</taxon>
        <taxon>Pseudonocardiaceae</taxon>
        <taxon>Prauserella</taxon>
    </lineage>
</organism>
<dbReference type="GO" id="GO:0030288">
    <property type="term" value="C:outer membrane-bounded periplasmic space"/>
    <property type="evidence" value="ECO:0007669"/>
    <property type="project" value="InterPro"/>
</dbReference>
<dbReference type="OrthoDB" id="9815946at2"/>
<dbReference type="InterPro" id="IPR038404">
    <property type="entry name" value="TRAP_DctP_sf"/>
</dbReference>
<dbReference type="InterPro" id="IPR004682">
    <property type="entry name" value="TRAP_DctP"/>
</dbReference>
<dbReference type="Gene3D" id="3.40.190.170">
    <property type="entry name" value="Bacterial extracellular solute-binding protein, family 7"/>
    <property type="match status" value="1"/>
</dbReference>
<dbReference type="PIRSF" id="PIRSF006470">
    <property type="entry name" value="DctB"/>
    <property type="match status" value="1"/>
</dbReference>
<dbReference type="NCBIfam" id="NF037995">
    <property type="entry name" value="TRAP_S1"/>
    <property type="match status" value="1"/>
</dbReference>
<evidence type="ECO:0000313" key="4">
    <source>
        <dbReference type="Proteomes" id="UP000317303"/>
    </source>
</evidence>
<dbReference type="RefSeq" id="WP_030533493.1">
    <property type="nucleotide sequence ID" value="NZ_JOIJ01000015.1"/>
</dbReference>
<keyword evidence="4" id="KW-1185">Reference proteome</keyword>
<dbReference type="CDD" id="cd13671">
    <property type="entry name" value="PBP2_TRAP_SBP_like_3"/>
    <property type="match status" value="1"/>
</dbReference>
<feature type="chain" id="PRO_5024974464" evidence="2">
    <location>
        <begin position="31"/>
        <end position="335"/>
    </location>
</feature>
<proteinExistence type="predicted"/>
<dbReference type="InterPro" id="IPR018389">
    <property type="entry name" value="DctP_fam"/>
</dbReference>
<comment type="caution">
    <text evidence="3">The sequence shown here is derived from an EMBL/GenBank/DDBJ whole genome shotgun (WGS) entry which is preliminary data.</text>
</comment>
<evidence type="ECO:0000313" key="3">
    <source>
        <dbReference type="EMBL" id="TWH19918.1"/>
    </source>
</evidence>
<dbReference type="PROSITE" id="PS51257">
    <property type="entry name" value="PROKAR_LIPOPROTEIN"/>
    <property type="match status" value="1"/>
</dbReference>
<protein>
    <submittedName>
        <fullName evidence="3">Tripartite ATP-independent transporter DctP family solute receptor</fullName>
    </submittedName>
</protein>
<dbReference type="PANTHER" id="PTHR33376:SF2">
    <property type="entry name" value="DICARBOXYLATE-BINDING PERIPLASMIC PROTEIN"/>
    <property type="match status" value="1"/>
</dbReference>
<sequence>MRSAALRRTIAAAAVAAMGFGLAACGGAQAEEESGAVHWRLAESHASDYPTSRTDQWFADQVRERTDGRVQIDVYTDAQLGEERDVLEQVQLGSVEVNRANANLLGEFVPSWKAFGLPYLFDDEEHMWNFLNGPGGKQKLAELGQMGVEGLAYYDSGARSLYTNGKPVEKPEDLAGRNIRVQPGSVAAEIVEAFGGSATTMDGGEIYSGIETGVIDGAENNIPTYASSGHYEVAENFTVNEHQRVPEVLMVSHDAMAQLSEQDREIVRDVAEKSTALERRLWKEEEEKGRKVIEDAGVTITEVDEQPFRDAVAGLMKRYSSEYGDFLKAVDAARK</sequence>
<dbReference type="GO" id="GO:0030246">
    <property type="term" value="F:carbohydrate binding"/>
    <property type="evidence" value="ECO:0007669"/>
    <property type="project" value="TreeGrafter"/>
</dbReference>
<gene>
    <name evidence="3" type="ORF">JD82_01756</name>
</gene>
<name>A0A660C8P2_9PSEU</name>
<dbReference type="AlphaFoldDB" id="A0A660C8P2"/>
<feature type="signal peptide" evidence="2">
    <location>
        <begin position="1"/>
        <end position="30"/>
    </location>
</feature>
<dbReference type="Proteomes" id="UP000317303">
    <property type="component" value="Unassembled WGS sequence"/>
</dbReference>
<evidence type="ECO:0000256" key="2">
    <source>
        <dbReference type="SAM" id="SignalP"/>
    </source>
</evidence>
<keyword evidence="3" id="KW-0675">Receptor</keyword>
<reference evidence="3 4" key="1">
    <citation type="submission" date="2019-07" db="EMBL/GenBank/DDBJ databases">
        <title>R&amp;d 2014.</title>
        <authorList>
            <person name="Klenk H.-P."/>
        </authorList>
    </citation>
    <scope>NUCLEOTIDE SEQUENCE [LARGE SCALE GENOMIC DNA]</scope>
    <source>
        <strain evidence="3 4">DSM 43194</strain>
    </source>
</reference>
<dbReference type="Pfam" id="PF03480">
    <property type="entry name" value="DctP"/>
    <property type="match status" value="1"/>
</dbReference>
<dbReference type="EMBL" id="VLJV01000001">
    <property type="protein sequence ID" value="TWH19918.1"/>
    <property type="molecule type" value="Genomic_DNA"/>
</dbReference>
<dbReference type="GO" id="GO:0055085">
    <property type="term" value="P:transmembrane transport"/>
    <property type="evidence" value="ECO:0007669"/>
    <property type="project" value="InterPro"/>
</dbReference>